<organism evidence="2">
    <name type="scientific">marine sediment metagenome</name>
    <dbReference type="NCBI Taxonomy" id="412755"/>
    <lineage>
        <taxon>unclassified sequences</taxon>
        <taxon>metagenomes</taxon>
        <taxon>ecological metagenomes</taxon>
    </lineage>
</organism>
<dbReference type="GO" id="GO:0006508">
    <property type="term" value="P:proteolysis"/>
    <property type="evidence" value="ECO:0007669"/>
    <property type="project" value="InterPro"/>
</dbReference>
<evidence type="ECO:0000313" key="2">
    <source>
        <dbReference type="EMBL" id="KKK63448.1"/>
    </source>
</evidence>
<dbReference type="InterPro" id="IPR000834">
    <property type="entry name" value="Peptidase_M14"/>
</dbReference>
<accession>A0A0F8X3E6</accession>
<feature type="domain" description="Peptidase M14" evidence="1">
    <location>
        <begin position="4"/>
        <end position="69"/>
    </location>
</feature>
<feature type="non-terminal residue" evidence="2">
    <location>
        <position position="1"/>
    </location>
</feature>
<dbReference type="Pfam" id="PF00246">
    <property type="entry name" value="Peptidase_M14"/>
    <property type="match status" value="1"/>
</dbReference>
<evidence type="ECO:0000259" key="1">
    <source>
        <dbReference type="Pfam" id="PF00246"/>
    </source>
</evidence>
<name>A0A0F8X3E6_9ZZZZ</name>
<sequence length="366" mass="42564">PELSYDLLSRNDAEAKRILDNVLFFMIPSFNPDGQVMITDWYRETVGTEYEGLRMPYLYHKYCGHDNNRDGDFLNLLESKYVAKAMFVDWVAQAYIDHHHMGSYGARFYVPPYCDPIRPYADPLVWREISWYGSHIAYKLEEEGFQGVLNAAQYAGWGHFGWHWITPFHNIAGMLTESADVNIASPIYIHPEQLRAEVRMFPEYEAQSTFPNPWPGGWWRLRNVVEQKKTAAWSLLDMAARNKETILNTAYLKAKNQIRRGAEGDIRAIVVPATQHDYLTSVKMINNLVRSGIEIHKAESDFQVEDMQYEKGSYVISLAQPKMGLIRNLLVETHYPDNYWTRREDGTPIRPYDLASHTMFEFMGVR</sequence>
<dbReference type="AlphaFoldDB" id="A0A0F8X3E6"/>
<dbReference type="GO" id="GO:0004181">
    <property type="term" value="F:metallocarboxypeptidase activity"/>
    <property type="evidence" value="ECO:0007669"/>
    <property type="project" value="InterPro"/>
</dbReference>
<comment type="caution">
    <text evidence="2">The sequence shown here is derived from an EMBL/GenBank/DDBJ whole genome shotgun (WGS) entry which is preliminary data.</text>
</comment>
<proteinExistence type="predicted"/>
<dbReference type="GO" id="GO:0008270">
    <property type="term" value="F:zinc ion binding"/>
    <property type="evidence" value="ECO:0007669"/>
    <property type="project" value="InterPro"/>
</dbReference>
<reference evidence="2" key="1">
    <citation type="journal article" date="2015" name="Nature">
        <title>Complex archaea that bridge the gap between prokaryotes and eukaryotes.</title>
        <authorList>
            <person name="Spang A."/>
            <person name="Saw J.H."/>
            <person name="Jorgensen S.L."/>
            <person name="Zaremba-Niedzwiedzka K."/>
            <person name="Martijn J."/>
            <person name="Lind A.E."/>
            <person name="van Eijk R."/>
            <person name="Schleper C."/>
            <person name="Guy L."/>
            <person name="Ettema T.J."/>
        </authorList>
    </citation>
    <scope>NUCLEOTIDE SEQUENCE</scope>
</reference>
<feature type="non-terminal residue" evidence="2">
    <location>
        <position position="366"/>
    </location>
</feature>
<gene>
    <name evidence="2" type="ORF">LCGC14_2994170</name>
</gene>
<dbReference type="EMBL" id="LAZR01061506">
    <property type="protein sequence ID" value="KKK63448.1"/>
    <property type="molecule type" value="Genomic_DNA"/>
</dbReference>
<dbReference type="Gene3D" id="3.40.630.10">
    <property type="entry name" value="Zn peptidases"/>
    <property type="match status" value="1"/>
</dbReference>
<dbReference type="SUPFAM" id="SSF53187">
    <property type="entry name" value="Zn-dependent exopeptidases"/>
    <property type="match status" value="1"/>
</dbReference>
<protein>
    <recommendedName>
        <fullName evidence="1">Peptidase M14 domain-containing protein</fullName>
    </recommendedName>
</protein>